<dbReference type="SUPFAM" id="SSF54368">
    <property type="entry name" value="Glutamine synthetase, N-terminal domain"/>
    <property type="match status" value="1"/>
</dbReference>
<dbReference type="Gene3D" id="3.30.590.10">
    <property type="entry name" value="Glutamine synthetase/guanido kinase, catalytic domain"/>
    <property type="match status" value="1"/>
</dbReference>
<dbReference type="SMART" id="SM01230">
    <property type="entry name" value="Gln-synt_C"/>
    <property type="match status" value="1"/>
</dbReference>
<dbReference type="AlphaFoldDB" id="A0A7J9SHB4"/>
<name>A0A7J9SHB4_9EURY</name>
<comment type="caution">
    <text evidence="7">The sequence shown here is derived from an EMBL/GenBank/DDBJ whole genome shotgun (WGS) entry which is preliminary data.</text>
</comment>
<dbReference type="GO" id="GO:0005524">
    <property type="term" value="F:ATP binding"/>
    <property type="evidence" value="ECO:0007669"/>
    <property type="project" value="UniProtKB-KW"/>
</dbReference>
<dbReference type="Proteomes" id="UP000546257">
    <property type="component" value="Unassembled WGS sequence"/>
</dbReference>
<evidence type="ECO:0000256" key="2">
    <source>
        <dbReference type="ARBA" id="ARBA00022741"/>
    </source>
</evidence>
<keyword evidence="2" id="KW-0547">Nucleotide-binding</keyword>
<dbReference type="InterPro" id="IPR054669">
    <property type="entry name" value="GGputSyn"/>
</dbReference>
<proteinExistence type="inferred from homology"/>
<evidence type="ECO:0000256" key="3">
    <source>
        <dbReference type="ARBA" id="ARBA00022840"/>
    </source>
</evidence>
<evidence type="ECO:0000313" key="8">
    <source>
        <dbReference type="Proteomes" id="UP000546257"/>
    </source>
</evidence>
<gene>
    <name evidence="7" type="ORF">H5V44_03635</name>
</gene>
<dbReference type="InterPro" id="IPR008147">
    <property type="entry name" value="Gln_synt_N"/>
</dbReference>
<dbReference type="RefSeq" id="WP_185191752.1">
    <property type="nucleotide sequence ID" value="NZ_JACKXD010000001.1"/>
</dbReference>
<sequence length="450" mass="48743">MTDADDVLHRVDADDVELVRIVFVNNSGVPRGRVVDAESLPGVLEEGTNVTQAMQSFNALDALAPEGRYGPAGEVRVVPDPETYTDLPYAERAALLLADLRDLDGEPWAAGPRAQLREYLDDIGAEGYVPRLSFESEFYYTTETDDGETVPFDDSTCFASEGMQSAHDPILDTVDALKSQGMGLSAYYPEYGPGQQELVVDHDDGVAASDSQILFTETVKAVADAHGLGASFRPTPFDGLPGNGCHIHLSVWREGENVLYDPDAEGRYPLSDAGRFFVGGLLEHAPALVAVTAPTVESYDRLAPGMWASAYTCWGHDNREAMVRIPSVDADNPEATTRVEFKPADNTTNPYLAQLGLLAAGFDGIERELDPGEPLNRDPGGVDDAELRERGIERLPESLAAALDAFEADDVLAEALGEPLHGSFLEVKRSEWAQSTEDGEVDTDYLDRGF</sequence>
<organism evidence="7 8">
    <name type="scientific">Halobellus ruber</name>
    <dbReference type="NCBI Taxonomy" id="2761102"/>
    <lineage>
        <taxon>Archaea</taxon>
        <taxon>Methanobacteriati</taxon>
        <taxon>Methanobacteriota</taxon>
        <taxon>Stenosarchaea group</taxon>
        <taxon>Halobacteria</taxon>
        <taxon>Halobacteriales</taxon>
        <taxon>Haloferacaceae</taxon>
        <taxon>Halobellus</taxon>
    </lineage>
</organism>
<dbReference type="Pfam" id="PF00120">
    <property type="entry name" value="Gln-synt_C"/>
    <property type="match status" value="1"/>
</dbReference>
<evidence type="ECO:0000256" key="4">
    <source>
        <dbReference type="PROSITE-ProRule" id="PRU01331"/>
    </source>
</evidence>
<dbReference type="PROSITE" id="PS51987">
    <property type="entry name" value="GS_CATALYTIC"/>
    <property type="match status" value="1"/>
</dbReference>
<evidence type="ECO:0000313" key="7">
    <source>
        <dbReference type="EMBL" id="MBB6645396.1"/>
    </source>
</evidence>
<evidence type="ECO:0000256" key="1">
    <source>
        <dbReference type="ARBA" id="ARBA00022598"/>
    </source>
</evidence>
<dbReference type="SUPFAM" id="SSF55931">
    <property type="entry name" value="Glutamine synthetase/guanido kinase"/>
    <property type="match status" value="1"/>
</dbReference>
<dbReference type="PANTHER" id="PTHR43785">
    <property type="entry name" value="GAMMA-GLUTAMYLPUTRESCINE SYNTHETASE"/>
    <property type="match status" value="1"/>
</dbReference>
<protein>
    <submittedName>
        <fullName evidence="7">Glutamine synthetase</fullName>
    </submittedName>
</protein>
<dbReference type="Pfam" id="PF16952">
    <property type="entry name" value="Gln-synt_N_2"/>
    <property type="match status" value="1"/>
</dbReference>
<keyword evidence="1" id="KW-0436">Ligase</keyword>
<dbReference type="NCBIfam" id="NF045547">
    <property type="entry name" value="GGputSyn"/>
    <property type="match status" value="1"/>
</dbReference>
<keyword evidence="8" id="KW-1185">Reference proteome</keyword>
<dbReference type="GO" id="GO:0006542">
    <property type="term" value="P:glutamine biosynthetic process"/>
    <property type="evidence" value="ECO:0007669"/>
    <property type="project" value="InterPro"/>
</dbReference>
<reference evidence="7 8" key="1">
    <citation type="submission" date="2020-08" db="EMBL/GenBank/DDBJ databases">
        <authorList>
            <person name="Seo M.-J."/>
        </authorList>
    </citation>
    <scope>NUCLEOTIDE SEQUENCE [LARGE SCALE GENOMIC DNA]</scope>
    <source>
        <strain evidence="7 8">MBLA0160</strain>
    </source>
</reference>
<dbReference type="GO" id="GO:0004356">
    <property type="term" value="F:glutamine synthetase activity"/>
    <property type="evidence" value="ECO:0007669"/>
    <property type="project" value="InterPro"/>
</dbReference>
<evidence type="ECO:0000259" key="6">
    <source>
        <dbReference type="PROSITE" id="PS51987"/>
    </source>
</evidence>
<keyword evidence="3" id="KW-0067">ATP-binding</keyword>
<evidence type="ECO:0000256" key="5">
    <source>
        <dbReference type="RuleBase" id="RU000384"/>
    </source>
</evidence>
<dbReference type="InterPro" id="IPR036651">
    <property type="entry name" value="Gln_synt_N_sf"/>
</dbReference>
<dbReference type="EMBL" id="JACKXD010000001">
    <property type="protein sequence ID" value="MBB6645396.1"/>
    <property type="molecule type" value="Genomic_DNA"/>
</dbReference>
<dbReference type="InterPro" id="IPR008146">
    <property type="entry name" value="Gln_synth_cat_dom"/>
</dbReference>
<feature type="domain" description="GS catalytic" evidence="6">
    <location>
        <begin position="112"/>
        <end position="450"/>
    </location>
</feature>
<dbReference type="Gene3D" id="3.10.20.70">
    <property type="entry name" value="Glutamine synthetase, N-terminal domain"/>
    <property type="match status" value="1"/>
</dbReference>
<accession>A0A7J9SHB4</accession>
<dbReference type="InterPro" id="IPR014746">
    <property type="entry name" value="Gln_synth/guanido_kin_cat_dom"/>
</dbReference>
<dbReference type="PANTHER" id="PTHR43785:SF12">
    <property type="entry name" value="TYPE-1 GLUTAMINE SYNTHETASE 2"/>
    <property type="match status" value="1"/>
</dbReference>
<comment type="similarity">
    <text evidence="4 5">Belongs to the glutamine synthetase family.</text>
</comment>